<feature type="domain" description="Lysozyme inhibitor LprI-like N-terminal" evidence="1">
    <location>
        <begin position="49"/>
        <end position="134"/>
    </location>
</feature>
<evidence type="ECO:0000313" key="3">
    <source>
        <dbReference type="Proteomes" id="UP000621898"/>
    </source>
</evidence>
<evidence type="ECO:0000259" key="1">
    <source>
        <dbReference type="Pfam" id="PF07007"/>
    </source>
</evidence>
<comment type="caution">
    <text evidence="2">The sequence shown here is derived from an EMBL/GenBank/DDBJ whole genome shotgun (WGS) entry which is preliminary data.</text>
</comment>
<accession>A0ABQ2ZN20</accession>
<gene>
    <name evidence="2" type="ORF">GCM10008098_06850</name>
</gene>
<sequence length="147" mass="16065">MSPPASSTGNQDTINGVAIVPGVERLSYISNEYYGIRPAYDACVKETQGRVADQGDCADTEFKYQDERLNKAYKALTTGLSGTARQTAVDAQRAWLAFFAKDCSARAARFGSDNAPATESICRMDSTAIRAQQLEDWRNSLSARQSH</sequence>
<dbReference type="Gene3D" id="1.20.1270.180">
    <property type="match status" value="1"/>
</dbReference>
<dbReference type="RefSeq" id="WP_189439757.1">
    <property type="nucleotide sequence ID" value="NZ_BMXT01000001.1"/>
</dbReference>
<proteinExistence type="predicted"/>
<reference evidence="3" key="1">
    <citation type="journal article" date="2019" name="Int. J. Syst. Evol. Microbiol.">
        <title>The Global Catalogue of Microorganisms (GCM) 10K type strain sequencing project: providing services to taxonomists for standard genome sequencing and annotation.</title>
        <authorList>
            <consortium name="The Broad Institute Genomics Platform"/>
            <consortium name="The Broad Institute Genome Sequencing Center for Infectious Disease"/>
            <person name="Wu L."/>
            <person name="Ma J."/>
        </authorList>
    </citation>
    <scope>NUCLEOTIDE SEQUENCE [LARGE SCALE GENOMIC DNA]</scope>
    <source>
        <strain evidence="3">KCTC 22232</strain>
    </source>
</reference>
<protein>
    <recommendedName>
        <fullName evidence="1">Lysozyme inhibitor LprI-like N-terminal domain-containing protein</fullName>
    </recommendedName>
</protein>
<dbReference type="InterPro" id="IPR009739">
    <property type="entry name" value="LprI-like_N"/>
</dbReference>
<dbReference type="Pfam" id="PF07007">
    <property type="entry name" value="LprI"/>
    <property type="match status" value="1"/>
</dbReference>
<dbReference type="EMBL" id="BMXT01000001">
    <property type="protein sequence ID" value="GGY17747.1"/>
    <property type="molecule type" value="Genomic_DNA"/>
</dbReference>
<organism evidence="2 3">
    <name type="scientific">Rhodanobacter panaciterrae</name>
    <dbReference type="NCBI Taxonomy" id="490572"/>
    <lineage>
        <taxon>Bacteria</taxon>
        <taxon>Pseudomonadati</taxon>
        <taxon>Pseudomonadota</taxon>
        <taxon>Gammaproteobacteria</taxon>
        <taxon>Lysobacterales</taxon>
        <taxon>Rhodanobacteraceae</taxon>
        <taxon>Rhodanobacter</taxon>
    </lineage>
</organism>
<keyword evidence="3" id="KW-1185">Reference proteome</keyword>
<dbReference type="Proteomes" id="UP000621898">
    <property type="component" value="Unassembled WGS sequence"/>
</dbReference>
<name>A0ABQ2ZN20_9GAMM</name>
<evidence type="ECO:0000313" key="2">
    <source>
        <dbReference type="EMBL" id="GGY17747.1"/>
    </source>
</evidence>